<evidence type="ECO:0000313" key="3">
    <source>
        <dbReference type="Proteomes" id="UP000196317"/>
    </source>
</evidence>
<evidence type="ECO:0000313" key="2">
    <source>
        <dbReference type="EMBL" id="OUT08971.1"/>
    </source>
</evidence>
<protein>
    <submittedName>
        <fullName evidence="1">Uncharacterized protein</fullName>
    </submittedName>
</protein>
<proteinExistence type="predicted"/>
<dbReference type="AlphaFoldDB" id="A0A1Y5MMC2"/>
<comment type="caution">
    <text evidence="1">The sequence shown here is derived from an EMBL/GenBank/DDBJ whole genome shotgun (WGS) entry which is preliminary data.</text>
</comment>
<dbReference type="RefSeq" id="WP_087582468.1">
    <property type="nucleotide sequence ID" value="NZ_NDYN01000001.1"/>
</dbReference>
<organism evidence="1 3">
    <name type="scientific">Campylobacter concisus</name>
    <dbReference type="NCBI Taxonomy" id="199"/>
    <lineage>
        <taxon>Bacteria</taxon>
        <taxon>Pseudomonadati</taxon>
        <taxon>Campylobacterota</taxon>
        <taxon>Epsilonproteobacteria</taxon>
        <taxon>Campylobacterales</taxon>
        <taxon>Campylobacteraceae</taxon>
        <taxon>Campylobacter</taxon>
    </lineage>
</organism>
<accession>A0A1Y5MMC2</accession>
<gene>
    <name evidence="2" type="ORF">B9N65_01120</name>
    <name evidence="1" type="ORF">B9N65_09805</name>
</gene>
<reference evidence="1 3" key="1">
    <citation type="submission" date="2017-04" db="EMBL/GenBank/DDBJ databases">
        <title>Complete genome of Campylobacter concisus ATCC 33237T and draft genomes for an additional eight well characterized C. concisus strains.</title>
        <authorList>
            <person name="Cornelius A.J."/>
            <person name="Miller W.G."/>
            <person name="Lastovica A.J."/>
            <person name="On S.L."/>
            <person name="French N.P."/>
            <person name="Vandenberg O."/>
            <person name="Biggs P.J."/>
        </authorList>
    </citation>
    <scope>NUCLEOTIDE SEQUENCE [LARGE SCALE GENOMIC DNA]</scope>
    <source>
        <strain evidence="1 3">CCUG 19995</strain>
    </source>
</reference>
<dbReference type="EMBL" id="NDYN01000001">
    <property type="protein sequence ID" value="OUT08971.1"/>
    <property type="molecule type" value="Genomic_DNA"/>
</dbReference>
<evidence type="ECO:0000313" key="1">
    <source>
        <dbReference type="EMBL" id="OUT06865.1"/>
    </source>
</evidence>
<sequence length="192" mass="22666">MVKFIQDTEIKQYGKRGYMFALFQCPICDKVFERPKHAGKNLIACRECAYKVLRVKRLKHGQRYTRLYRTWINMRSRCNNLREQHFKHYGAKGIKVCPEWDNFEVFKQFALENGYTDSLTIDRVDVTKGYDPTNVQFVPLKINAGKDKVVISEKLYFEIKKANKEEHILLPVLFAKYGVSGGAYYNARNRYE</sequence>
<name>A0A1Y5MMC2_9BACT</name>
<dbReference type="Proteomes" id="UP000196317">
    <property type="component" value="Unassembled WGS sequence"/>
</dbReference>
<dbReference type="EMBL" id="NDYN01000010">
    <property type="protein sequence ID" value="OUT06865.1"/>
    <property type="molecule type" value="Genomic_DNA"/>
</dbReference>